<evidence type="ECO:0000313" key="3">
    <source>
        <dbReference type="Proteomes" id="UP000011082"/>
    </source>
</evidence>
<dbReference type="RefSeq" id="XP_007603490.1">
    <property type="nucleotide sequence ID" value="XM_007603428.1"/>
</dbReference>
<sequence>MIIVYIAVVLCQFRIIHNNQTMNDFNFLCNPKYGEVTENMSLERLIVFARNGDRSPEQGRNKGWSKRICIKCRRTRCFLVHCEHGMLTVKGYKQGHDLAGFIKKEYYPRFSYKNISYVRRRKHPFHDYIQKRTFNNTDYNQIINNVNMGENIDGSDMKSAVSNNVDSSTGSIFADVKIQGYFYKNNRNYVFLRSITEALEYSSLTLHPVSNLGCKKECLDVRNSLFSKNDTKELISGGEFDRIIGSLCNEVPIECSRFDCDLMKMEDYMTQMRMNFEDNLAKMKEDITSTAVDFGELSQFILSILTNNDISIVSVTGETLVTLLAGLNTKNSKLVPYASAVFIELWKDKKGKEFYGVKYNGKRMKIGLFKEDFVEKDQFVKFLKMFAKHNSRIAEICKINIKSMNKDELLSLKRERVRKMLDPLIKKLHERRLLMK</sequence>
<protein>
    <submittedName>
        <fullName evidence="2">Uncharacterized protein</fullName>
    </submittedName>
</protein>
<dbReference type="InterPro" id="IPR050645">
    <property type="entry name" value="Histidine_acid_phosphatase"/>
</dbReference>
<dbReference type="EMBL" id="JH370130">
    <property type="protein sequence ID" value="ELA42722.1"/>
    <property type="molecule type" value="Genomic_DNA"/>
</dbReference>
<dbReference type="InParanoid" id="L2GQY0"/>
<keyword evidence="3" id="KW-1185">Reference proteome</keyword>
<reference evidence="3" key="1">
    <citation type="submission" date="2011-05" db="EMBL/GenBank/DDBJ databases">
        <title>The genome sequence of Vittaforma corneae strain ATCC 50505.</title>
        <authorList>
            <consortium name="The Broad Institute Genome Sequencing Platform"/>
            <person name="Cuomo C."/>
            <person name="Didier E."/>
            <person name="Bowers L."/>
            <person name="Young S.K."/>
            <person name="Zeng Q."/>
            <person name="Gargeya S."/>
            <person name="Fitzgerald M."/>
            <person name="Haas B."/>
            <person name="Abouelleil A."/>
            <person name="Alvarado L."/>
            <person name="Arachchi H.M."/>
            <person name="Berlin A."/>
            <person name="Chapman S.B."/>
            <person name="Gearin G."/>
            <person name="Goldberg J."/>
            <person name="Griggs A."/>
            <person name="Gujja S."/>
            <person name="Hansen M."/>
            <person name="Heiman D."/>
            <person name="Howarth C."/>
            <person name="Larimer J."/>
            <person name="Lui A."/>
            <person name="MacDonald P.J.P."/>
            <person name="McCowen C."/>
            <person name="Montmayeur A."/>
            <person name="Murphy C."/>
            <person name="Neiman D."/>
            <person name="Pearson M."/>
            <person name="Priest M."/>
            <person name="Roberts A."/>
            <person name="Saif S."/>
            <person name="Shea T."/>
            <person name="Sisk P."/>
            <person name="Stolte C."/>
            <person name="Sykes S."/>
            <person name="Wortman J."/>
            <person name="Nusbaum C."/>
            <person name="Birren B."/>
        </authorList>
    </citation>
    <scope>NUCLEOTIDE SEQUENCE [LARGE SCALE GENOMIC DNA]</scope>
    <source>
        <strain evidence="3">ATCC 50505</strain>
    </source>
</reference>
<dbReference type="GO" id="GO:0016791">
    <property type="term" value="F:phosphatase activity"/>
    <property type="evidence" value="ECO:0007669"/>
    <property type="project" value="TreeGrafter"/>
</dbReference>
<evidence type="ECO:0000256" key="1">
    <source>
        <dbReference type="ARBA" id="ARBA00022801"/>
    </source>
</evidence>
<dbReference type="GeneID" id="19880755"/>
<accession>L2GQY0</accession>
<name>L2GQY0_VITCO</name>
<dbReference type="InterPro" id="IPR029033">
    <property type="entry name" value="His_PPase_superfam"/>
</dbReference>
<proteinExistence type="predicted"/>
<dbReference type="STRING" id="993615.L2GQY0"/>
<dbReference type="HOGENOM" id="CLU_706151_0_0_1"/>
<dbReference type="OrthoDB" id="10257284at2759"/>
<evidence type="ECO:0000313" key="2">
    <source>
        <dbReference type="EMBL" id="ELA42722.1"/>
    </source>
</evidence>
<dbReference type="PANTHER" id="PTHR11567">
    <property type="entry name" value="ACID PHOSPHATASE-RELATED"/>
    <property type="match status" value="1"/>
</dbReference>
<organism evidence="2 3">
    <name type="scientific">Vittaforma corneae (strain ATCC 50505)</name>
    <name type="common">Microsporidian parasite</name>
    <name type="synonym">Nosema corneum</name>
    <dbReference type="NCBI Taxonomy" id="993615"/>
    <lineage>
        <taxon>Eukaryota</taxon>
        <taxon>Fungi</taxon>
        <taxon>Fungi incertae sedis</taxon>
        <taxon>Microsporidia</taxon>
        <taxon>Nosematidae</taxon>
        <taxon>Vittaforma</taxon>
    </lineage>
</organism>
<dbReference type="AlphaFoldDB" id="L2GQY0"/>
<dbReference type="Gene3D" id="3.40.50.1240">
    <property type="entry name" value="Phosphoglycerate mutase-like"/>
    <property type="match status" value="1"/>
</dbReference>
<keyword evidence="1" id="KW-0378">Hydrolase</keyword>
<gene>
    <name evidence="2" type="ORF">VICG_00037</name>
</gene>
<dbReference type="SUPFAM" id="SSF53254">
    <property type="entry name" value="Phosphoglycerate mutase-like"/>
    <property type="match status" value="1"/>
</dbReference>
<dbReference type="PANTHER" id="PTHR11567:SF110">
    <property type="entry name" value="2-PHOSPHOXYLOSE PHOSPHATASE 1"/>
    <property type="match status" value="1"/>
</dbReference>
<dbReference type="Proteomes" id="UP000011082">
    <property type="component" value="Unassembled WGS sequence"/>
</dbReference>
<dbReference type="VEuPathDB" id="MicrosporidiaDB:VICG_00037"/>